<reference evidence="2" key="2">
    <citation type="submission" date="2023-04" db="EMBL/GenBank/DDBJ databases">
        <authorList>
            <person name="Beletskiy A.V."/>
            <person name="Mardanov A.V."/>
            <person name="Ravin N.V."/>
        </authorList>
    </citation>
    <scope>NUCLEOTIDE SEQUENCE</scope>
    <source>
        <strain evidence="2">GKL-01</strain>
    </source>
</reference>
<feature type="domain" description="HNH nuclease" evidence="1">
    <location>
        <begin position="205"/>
        <end position="258"/>
    </location>
</feature>
<dbReference type="AlphaFoldDB" id="A0AA95HBF9"/>
<accession>A0AA95HBF9</accession>
<dbReference type="Pfam" id="PF01844">
    <property type="entry name" value="HNH"/>
    <property type="match status" value="1"/>
</dbReference>
<protein>
    <recommendedName>
        <fullName evidence="1">HNH nuclease domain-containing protein</fullName>
    </recommendedName>
</protein>
<evidence type="ECO:0000259" key="1">
    <source>
        <dbReference type="SMART" id="SM00507"/>
    </source>
</evidence>
<gene>
    <name evidence="2" type="ORF">QJT80_06330</name>
</gene>
<reference evidence="2" key="1">
    <citation type="journal article" date="2023" name="Int. J. Mol. Sci.">
        <title>Metagenomics Revealed a New Genus 'Candidatus Thiocaldithrix dubininis' gen. nov., sp. nov. and a New Species 'Candidatus Thiothrix putei' sp. nov. in the Family Thiotrichaceae, Some Members of Which Have Traits of Both Na+- and H+-Motive Energetics.</title>
        <authorList>
            <person name="Ravin N.V."/>
            <person name="Muntyan M.S."/>
            <person name="Smolyakov D.D."/>
            <person name="Rudenko T.S."/>
            <person name="Beletsky A.V."/>
            <person name="Mardanov A.V."/>
            <person name="Grabovich M.Y."/>
        </authorList>
    </citation>
    <scope>NUCLEOTIDE SEQUENCE</scope>
    <source>
        <strain evidence="2">GKL-01</strain>
    </source>
</reference>
<dbReference type="SMART" id="SM00507">
    <property type="entry name" value="HNHc"/>
    <property type="match status" value="1"/>
</dbReference>
<proteinExistence type="predicted"/>
<organism evidence="2">
    <name type="scientific">Candidatus Thiocaldithrix dubininis</name>
    <dbReference type="NCBI Taxonomy" id="3080823"/>
    <lineage>
        <taxon>Bacteria</taxon>
        <taxon>Pseudomonadati</taxon>
        <taxon>Pseudomonadota</taxon>
        <taxon>Gammaproteobacteria</taxon>
        <taxon>Thiotrichales</taxon>
        <taxon>Thiotrichaceae</taxon>
        <taxon>Candidatus Thiocaldithrix</taxon>
    </lineage>
</organism>
<dbReference type="InterPro" id="IPR003615">
    <property type="entry name" value="HNH_nuc"/>
</dbReference>
<dbReference type="Gene3D" id="1.10.1130.10">
    <property type="entry name" value="Flavocytochrome C3, Chain A"/>
    <property type="match status" value="1"/>
</dbReference>
<dbReference type="CDD" id="cd00085">
    <property type="entry name" value="HNHc"/>
    <property type="match status" value="1"/>
</dbReference>
<dbReference type="EMBL" id="CP124755">
    <property type="protein sequence ID" value="WGZ92094.1"/>
    <property type="molecule type" value="Genomic_DNA"/>
</dbReference>
<dbReference type="KEGG" id="tdu:QJT80_06330"/>
<evidence type="ECO:0000313" key="2">
    <source>
        <dbReference type="EMBL" id="WGZ92094.1"/>
    </source>
</evidence>
<dbReference type="Proteomes" id="UP001300672">
    <property type="component" value="Chromosome"/>
</dbReference>
<sequence>MKLDLNLSELYLALKKIGVEKLPDFNLNYITVAPEVNIDLQLNTGIELTLDQINFSKETGLASYYGRQVLLYIKDHGFKVYDASENGERGNRFHVTNCRTLKEMKVKGRFDRYVLTNNLSGFFAISGFNQNLGKEVLLNAKLCICKNCLSSLNYKGYSCNTGTTKDDIFEKFSIEEFFEKYSSCFTYPPQYVDKSSSVYTSNWEMLSKQIRQERNYTCEHCHINLNEYPRILHVHHINGVKNDNRPENLRVLCTDCHRKQPFHATMYISHQDTKLINRLRKEQGKMHFATWDGIEKYADPALNGVIAHCKKLKLPIPHIAHTINGATLELVWPRAGLAVVLNQDDIEVAKKEHWQVWTISEVLNDIERFSKKIR</sequence>
<dbReference type="InterPro" id="IPR002711">
    <property type="entry name" value="HNH"/>
</dbReference>
<name>A0AA95HBF9_9GAMM</name>